<dbReference type="PROSITE" id="PS51257">
    <property type="entry name" value="PROKAR_LIPOPROTEIN"/>
    <property type="match status" value="1"/>
</dbReference>
<evidence type="ECO:0008006" key="5">
    <source>
        <dbReference type="Google" id="ProtNLM"/>
    </source>
</evidence>
<keyword evidence="4" id="KW-1185">Reference proteome</keyword>
<feature type="signal peptide" evidence="2">
    <location>
        <begin position="1"/>
        <end position="25"/>
    </location>
</feature>
<reference evidence="4" key="1">
    <citation type="submission" date="2016-06" db="EMBL/GenBank/DDBJ databases">
        <authorList>
            <person name="Varghese N."/>
        </authorList>
    </citation>
    <scope>NUCLEOTIDE SEQUENCE [LARGE SCALE GENOMIC DNA]</scope>
    <source>
        <strain evidence="4">DSM 45555</strain>
    </source>
</reference>
<dbReference type="EMBL" id="FMCV01000002">
    <property type="protein sequence ID" value="SCE72694.1"/>
    <property type="molecule type" value="Genomic_DNA"/>
</dbReference>
<feature type="chain" id="PRO_5038704835" description="Secreted protein/lipoprotein" evidence="2">
    <location>
        <begin position="26"/>
        <end position="188"/>
    </location>
</feature>
<name>A0A1C4UM06_9ACTN</name>
<dbReference type="RefSeq" id="WP_026267880.1">
    <property type="nucleotide sequence ID" value="NZ_FMCV01000002.1"/>
</dbReference>
<organism evidence="3 4">
    <name type="scientific">Micromonospora marina</name>
    <dbReference type="NCBI Taxonomy" id="307120"/>
    <lineage>
        <taxon>Bacteria</taxon>
        <taxon>Bacillati</taxon>
        <taxon>Actinomycetota</taxon>
        <taxon>Actinomycetes</taxon>
        <taxon>Micromonosporales</taxon>
        <taxon>Micromonosporaceae</taxon>
        <taxon>Micromonospora</taxon>
    </lineage>
</organism>
<protein>
    <recommendedName>
        <fullName evidence="5">Secreted protein/lipoprotein</fullName>
    </recommendedName>
</protein>
<gene>
    <name evidence="3" type="ORF">GA0070215_10215</name>
</gene>
<dbReference type="Proteomes" id="UP000198551">
    <property type="component" value="Unassembled WGS sequence"/>
</dbReference>
<keyword evidence="2" id="KW-0732">Signal</keyword>
<evidence type="ECO:0000256" key="1">
    <source>
        <dbReference type="SAM" id="MobiDB-lite"/>
    </source>
</evidence>
<feature type="region of interest" description="Disordered" evidence="1">
    <location>
        <begin position="30"/>
        <end position="49"/>
    </location>
</feature>
<dbReference type="AlphaFoldDB" id="A0A1C4UM06"/>
<proteinExistence type="predicted"/>
<evidence type="ECO:0000313" key="3">
    <source>
        <dbReference type="EMBL" id="SCE72694.1"/>
    </source>
</evidence>
<evidence type="ECO:0000256" key="2">
    <source>
        <dbReference type="SAM" id="SignalP"/>
    </source>
</evidence>
<accession>A0A1C4UM06</accession>
<evidence type="ECO:0000313" key="4">
    <source>
        <dbReference type="Proteomes" id="UP000198551"/>
    </source>
</evidence>
<sequence>MRTRQSRRWEIFLLSVALVVGSAGCGTEPEAATGPLTGRAAAPATHSSAEEKAAGKAALAAYSGYLDASRAASARSDPSHPALTRFLADPLLTRVRMAILDAKEHGAMRTGKLLSDPEVVSVDLAARPPTVEIQDCLDASGYRLVYARNGKAVPGTRGGRYLATATAVRYPDGRWLVNGGAAHQDQPC</sequence>